<keyword evidence="3" id="KW-1185">Reference proteome</keyword>
<protein>
    <submittedName>
        <fullName evidence="2">Unnamed protein product</fullName>
    </submittedName>
</protein>
<reference evidence="2" key="1">
    <citation type="submission" date="2023-04" db="EMBL/GenBank/DDBJ databases">
        <title>Phytophthora fragariaefolia NBRC 109709.</title>
        <authorList>
            <person name="Ichikawa N."/>
            <person name="Sato H."/>
            <person name="Tonouchi N."/>
        </authorList>
    </citation>
    <scope>NUCLEOTIDE SEQUENCE</scope>
    <source>
        <strain evidence="2">NBRC 109709</strain>
    </source>
</reference>
<comment type="caution">
    <text evidence="2">The sequence shown here is derived from an EMBL/GenBank/DDBJ whole genome shotgun (WGS) entry which is preliminary data.</text>
</comment>
<name>A0A9W6XW40_9STRA</name>
<gene>
    <name evidence="2" type="ORF">Pfra01_001697200</name>
</gene>
<accession>A0A9W6XW40</accession>
<dbReference type="Proteomes" id="UP001165121">
    <property type="component" value="Unassembled WGS sequence"/>
</dbReference>
<proteinExistence type="predicted"/>
<organism evidence="2 3">
    <name type="scientific">Phytophthora fragariaefolia</name>
    <dbReference type="NCBI Taxonomy" id="1490495"/>
    <lineage>
        <taxon>Eukaryota</taxon>
        <taxon>Sar</taxon>
        <taxon>Stramenopiles</taxon>
        <taxon>Oomycota</taxon>
        <taxon>Peronosporomycetes</taxon>
        <taxon>Peronosporales</taxon>
        <taxon>Peronosporaceae</taxon>
        <taxon>Phytophthora</taxon>
    </lineage>
</organism>
<feature type="region of interest" description="Disordered" evidence="1">
    <location>
        <begin position="124"/>
        <end position="149"/>
    </location>
</feature>
<evidence type="ECO:0000256" key="1">
    <source>
        <dbReference type="SAM" id="MobiDB-lite"/>
    </source>
</evidence>
<feature type="compositionally biased region" description="Acidic residues" evidence="1">
    <location>
        <begin position="124"/>
        <end position="143"/>
    </location>
</feature>
<evidence type="ECO:0000313" key="3">
    <source>
        <dbReference type="Proteomes" id="UP001165121"/>
    </source>
</evidence>
<sequence>MQLSEEFESDVLALHPELGCVFDDFDHAERAPLSEEVLGVPDLEFLLPSDELEDELMTSQVSGDGAGENSVAAMGSDEGEEELVVSVDDELVLTREEKEMELAARELKFLEAQRDFLQFKADADVGEAESENEQEPPVSDEVEEQKNRLEAARTQQQMLVDVINLHQQSLGDLHRLMIQASPLMHYVSFVQWLAYYNSRMRELTSGVFGVDVEDDAHDADGVVHSTG</sequence>
<evidence type="ECO:0000313" key="2">
    <source>
        <dbReference type="EMBL" id="GMF46306.1"/>
    </source>
</evidence>
<dbReference type="AlphaFoldDB" id="A0A9W6XW40"/>
<feature type="region of interest" description="Disordered" evidence="1">
    <location>
        <begin position="61"/>
        <end position="80"/>
    </location>
</feature>
<dbReference type="EMBL" id="BSXT01001960">
    <property type="protein sequence ID" value="GMF46306.1"/>
    <property type="molecule type" value="Genomic_DNA"/>
</dbReference>